<comment type="caution">
    <text evidence="7">The sequence shown here is derived from an EMBL/GenBank/DDBJ whole genome shotgun (WGS) entry which is preliminary data.</text>
</comment>
<evidence type="ECO:0000256" key="5">
    <source>
        <dbReference type="SAM" id="MobiDB-lite"/>
    </source>
</evidence>
<dbReference type="Proteomes" id="UP001221142">
    <property type="component" value="Unassembled WGS sequence"/>
</dbReference>
<keyword evidence="7" id="KW-0808">Transferase</keyword>
<feature type="compositionally biased region" description="Low complexity" evidence="5">
    <location>
        <begin position="330"/>
        <end position="368"/>
    </location>
</feature>
<name>A0AAD7FNH7_9AGAR</name>
<dbReference type="PROSITE" id="PS50011">
    <property type="entry name" value="PROTEIN_KINASE_DOM"/>
    <property type="match status" value="1"/>
</dbReference>
<reference evidence="7" key="1">
    <citation type="submission" date="2023-03" db="EMBL/GenBank/DDBJ databases">
        <title>Massive genome expansion in bonnet fungi (Mycena s.s.) driven by repeated elements and novel gene families across ecological guilds.</title>
        <authorList>
            <consortium name="Lawrence Berkeley National Laboratory"/>
            <person name="Harder C.B."/>
            <person name="Miyauchi S."/>
            <person name="Viragh M."/>
            <person name="Kuo A."/>
            <person name="Thoen E."/>
            <person name="Andreopoulos B."/>
            <person name="Lu D."/>
            <person name="Skrede I."/>
            <person name="Drula E."/>
            <person name="Henrissat B."/>
            <person name="Morin E."/>
            <person name="Kohler A."/>
            <person name="Barry K."/>
            <person name="LaButti K."/>
            <person name="Morin E."/>
            <person name="Salamov A."/>
            <person name="Lipzen A."/>
            <person name="Mereny Z."/>
            <person name="Hegedus B."/>
            <person name="Baldrian P."/>
            <person name="Stursova M."/>
            <person name="Weitz H."/>
            <person name="Taylor A."/>
            <person name="Grigoriev I.V."/>
            <person name="Nagy L.G."/>
            <person name="Martin F."/>
            <person name="Kauserud H."/>
        </authorList>
    </citation>
    <scope>NUCLEOTIDE SEQUENCE</scope>
    <source>
        <strain evidence="7">9284</strain>
    </source>
</reference>
<evidence type="ECO:0000256" key="4">
    <source>
        <dbReference type="RuleBase" id="RU000304"/>
    </source>
</evidence>
<dbReference type="GO" id="GO:0004674">
    <property type="term" value="F:protein serine/threonine kinase activity"/>
    <property type="evidence" value="ECO:0007669"/>
    <property type="project" value="UniProtKB-KW"/>
</dbReference>
<feature type="region of interest" description="Disordered" evidence="5">
    <location>
        <begin position="293"/>
        <end position="384"/>
    </location>
</feature>
<evidence type="ECO:0000313" key="8">
    <source>
        <dbReference type="Proteomes" id="UP001221142"/>
    </source>
</evidence>
<keyword evidence="4" id="KW-0723">Serine/threonine-protein kinase</keyword>
<comment type="similarity">
    <text evidence="4">Belongs to the protein kinase superfamily.</text>
</comment>
<dbReference type="EMBL" id="JARKIF010000007">
    <property type="protein sequence ID" value="KAJ7634549.1"/>
    <property type="molecule type" value="Genomic_DNA"/>
</dbReference>
<dbReference type="Gene3D" id="1.10.510.10">
    <property type="entry name" value="Transferase(Phosphotransferase) domain 1"/>
    <property type="match status" value="1"/>
</dbReference>
<keyword evidence="2 3" id="KW-0067">ATP-binding</keyword>
<evidence type="ECO:0000256" key="3">
    <source>
        <dbReference type="PROSITE-ProRule" id="PRU10141"/>
    </source>
</evidence>
<dbReference type="PROSITE" id="PS00107">
    <property type="entry name" value="PROTEIN_KINASE_ATP"/>
    <property type="match status" value="1"/>
</dbReference>
<accession>A0AAD7FNH7</accession>
<dbReference type="PROSITE" id="PS00108">
    <property type="entry name" value="PROTEIN_KINASE_ST"/>
    <property type="match status" value="1"/>
</dbReference>
<keyword evidence="7" id="KW-0418">Kinase</keyword>
<proteinExistence type="inferred from homology"/>
<dbReference type="GO" id="GO:0005524">
    <property type="term" value="F:ATP binding"/>
    <property type="evidence" value="ECO:0007669"/>
    <property type="project" value="UniProtKB-UniRule"/>
</dbReference>
<dbReference type="AlphaFoldDB" id="A0AAD7FNH7"/>
<evidence type="ECO:0000313" key="7">
    <source>
        <dbReference type="EMBL" id="KAJ7634549.1"/>
    </source>
</evidence>
<dbReference type="InterPro" id="IPR017441">
    <property type="entry name" value="Protein_kinase_ATP_BS"/>
</dbReference>
<dbReference type="PANTHER" id="PTHR44167">
    <property type="entry name" value="OVARIAN-SPECIFIC SERINE/THREONINE-PROTEIN KINASE LOK-RELATED"/>
    <property type="match status" value="1"/>
</dbReference>
<feature type="binding site" evidence="3">
    <location>
        <position position="52"/>
    </location>
    <ligand>
        <name>ATP</name>
        <dbReference type="ChEBI" id="CHEBI:30616"/>
    </ligand>
</feature>
<dbReference type="GO" id="GO:0005634">
    <property type="term" value="C:nucleus"/>
    <property type="evidence" value="ECO:0007669"/>
    <property type="project" value="TreeGrafter"/>
</dbReference>
<evidence type="ECO:0000259" key="6">
    <source>
        <dbReference type="PROSITE" id="PS50011"/>
    </source>
</evidence>
<protein>
    <submittedName>
        <fullName evidence="7">Kinase-like domain-containing protein</fullName>
    </submittedName>
</protein>
<evidence type="ECO:0000256" key="1">
    <source>
        <dbReference type="ARBA" id="ARBA00022741"/>
    </source>
</evidence>
<dbReference type="GO" id="GO:0044773">
    <property type="term" value="P:mitotic DNA damage checkpoint signaling"/>
    <property type="evidence" value="ECO:0007669"/>
    <property type="project" value="TreeGrafter"/>
</dbReference>
<evidence type="ECO:0000256" key="2">
    <source>
        <dbReference type="ARBA" id="ARBA00022840"/>
    </source>
</evidence>
<keyword evidence="1 3" id="KW-0547">Nucleotide-binding</keyword>
<dbReference type="InterPro" id="IPR008271">
    <property type="entry name" value="Ser/Thr_kinase_AS"/>
</dbReference>
<sequence length="413" mass="45534">MPSTPISSLLPDLTGYSVDDDSIHLLNILGIGAYGKVYKAWDSRTQAYVAVKCMPTYEPGSRTAEMQDAELELHTILSDHVSVVTLIRQFVEDHFVFVVLELCPGGDFHGALFRHRCFHRDARKIKKVFGEILDAVDHLHQLGVSHRDIKPQNILCDEAGTNIRLTDFGMSTREAWSDHACGTRMFMSPESLNHARESYSTRQSDLWALGMLFAIVVSQSTPWDSAMLSDEDFAAFCENAEYLYQVFPGITQPTFELLEWCFFPDASKRPTLAEFRDAMNAIDCFAVQPTRVKVPSSTPTGEWEVTAPSIDCEKTPRPASVPVFAPQLPAPATTSSASSINQGSSSSSDSSSSLPFFTSDSDTTCSTPPTSPVEDSTDGSMSECVLAPVKPPQCPPLTRLPTCRQFMLPKIKN</sequence>
<dbReference type="InterPro" id="IPR000719">
    <property type="entry name" value="Prot_kinase_dom"/>
</dbReference>
<feature type="domain" description="Protein kinase" evidence="6">
    <location>
        <begin position="23"/>
        <end position="282"/>
    </location>
</feature>
<dbReference type="PANTHER" id="PTHR44167:SF30">
    <property type="entry name" value="PHOSPHORYLASE KINASE"/>
    <property type="match status" value="1"/>
</dbReference>
<keyword evidence="8" id="KW-1185">Reference proteome</keyword>
<dbReference type="Pfam" id="PF00069">
    <property type="entry name" value="Pkinase"/>
    <property type="match status" value="1"/>
</dbReference>
<organism evidence="7 8">
    <name type="scientific">Roridomyces roridus</name>
    <dbReference type="NCBI Taxonomy" id="1738132"/>
    <lineage>
        <taxon>Eukaryota</taxon>
        <taxon>Fungi</taxon>
        <taxon>Dikarya</taxon>
        <taxon>Basidiomycota</taxon>
        <taxon>Agaricomycotina</taxon>
        <taxon>Agaricomycetes</taxon>
        <taxon>Agaricomycetidae</taxon>
        <taxon>Agaricales</taxon>
        <taxon>Marasmiineae</taxon>
        <taxon>Mycenaceae</taxon>
        <taxon>Roridomyces</taxon>
    </lineage>
</organism>
<dbReference type="SMART" id="SM00220">
    <property type="entry name" value="S_TKc"/>
    <property type="match status" value="1"/>
</dbReference>
<dbReference type="InterPro" id="IPR011009">
    <property type="entry name" value="Kinase-like_dom_sf"/>
</dbReference>
<dbReference type="SUPFAM" id="SSF56112">
    <property type="entry name" value="Protein kinase-like (PK-like)"/>
    <property type="match status" value="1"/>
</dbReference>
<gene>
    <name evidence="7" type="ORF">FB45DRAFT_1056562</name>
</gene>